<dbReference type="AlphaFoldDB" id="A0A9J6GX20"/>
<keyword evidence="2" id="KW-1185">Reference proteome</keyword>
<dbReference type="InterPro" id="IPR036691">
    <property type="entry name" value="Endo/exonu/phosph_ase_sf"/>
</dbReference>
<comment type="caution">
    <text evidence="1">The sequence shown here is derived from an EMBL/GenBank/DDBJ whole genome shotgun (WGS) entry which is preliminary data.</text>
</comment>
<protein>
    <recommendedName>
        <fullName evidence="3">Endonuclease/exonuclease/phosphatase domain-containing protein</fullName>
    </recommendedName>
</protein>
<organism evidence="1 2">
    <name type="scientific">Haemaphysalis longicornis</name>
    <name type="common">Bush tick</name>
    <dbReference type="NCBI Taxonomy" id="44386"/>
    <lineage>
        <taxon>Eukaryota</taxon>
        <taxon>Metazoa</taxon>
        <taxon>Ecdysozoa</taxon>
        <taxon>Arthropoda</taxon>
        <taxon>Chelicerata</taxon>
        <taxon>Arachnida</taxon>
        <taxon>Acari</taxon>
        <taxon>Parasitiformes</taxon>
        <taxon>Ixodida</taxon>
        <taxon>Ixodoidea</taxon>
        <taxon>Ixodidae</taxon>
        <taxon>Haemaphysalinae</taxon>
        <taxon>Haemaphysalis</taxon>
    </lineage>
</organism>
<dbReference type="VEuPathDB" id="VectorBase:HLOH_058328"/>
<dbReference type="Proteomes" id="UP000821853">
    <property type="component" value="Unassembled WGS sequence"/>
</dbReference>
<gene>
    <name evidence="1" type="ORF">HPB48_010918</name>
</gene>
<name>A0A9J6GX20_HAELO</name>
<evidence type="ECO:0000313" key="2">
    <source>
        <dbReference type="Proteomes" id="UP000821853"/>
    </source>
</evidence>
<evidence type="ECO:0008006" key="3">
    <source>
        <dbReference type="Google" id="ProtNLM"/>
    </source>
</evidence>
<accession>A0A9J6GX20</accession>
<proteinExistence type="predicted"/>
<evidence type="ECO:0000313" key="1">
    <source>
        <dbReference type="EMBL" id="KAH9378796.1"/>
    </source>
</evidence>
<reference evidence="1 2" key="1">
    <citation type="journal article" date="2020" name="Cell">
        <title>Large-Scale Comparative Analyses of Tick Genomes Elucidate Their Genetic Diversity and Vector Capacities.</title>
        <authorList>
            <consortium name="Tick Genome and Microbiome Consortium (TIGMIC)"/>
            <person name="Jia N."/>
            <person name="Wang J."/>
            <person name="Shi W."/>
            <person name="Du L."/>
            <person name="Sun Y."/>
            <person name="Zhan W."/>
            <person name="Jiang J.F."/>
            <person name="Wang Q."/>
            <person name="Zhang B."/>
            <person name="Ji P."/>
            <person name="Bell-Sakyi L."/>
            <person name="Cui X.M."/>
            <person name="Yuan T.T."/>
            <person name="Jiang B.G."/>
            <person name="Yang W.F."/>
            <person name="Lam T.T."/>
            <person name="Chang Q.C."/>
            <person name="Ding S.J."/>
            <person name="Wang X.J."/>
            <person name="Zhu J.G."/>
            <person name="Ruan X.D."/>
            <person name="Zhao L."/>
            <person name="Wei J.T."/>
            <person name="Ye R.Z."/>
            <person name="Que T.C."/>
            <person name="Du C.H."/>
            <person name="Zhou Y.H."/>
            <person name="Cheng J.X."/>
            <person name="Dai P.F."/>
            <person name="Guo W.B."/>
            <person name="Han X.H."/>
            <person name="Huang E.J."/>
            <person name="Li L.F."/>
            <person name="Wei W."/>
            <person name="Gao Y.C."/>
            <person name="Liu J.Z."/>
            <person name="Shao H.Z."/>
            <person name="Wang X."/>
            <person name="Wang C.C."/>
            <person name="Yang T.C."/>
            <person name="Huo Q.B."/>
            <person name="Li W."/>
            <person name="Chen H.Y."/>
            <person name="Chen S.E."/>
            <person name="Zhou L.G."/>
            <person name="Ni X.B."/>
            <person name="Tian J.H."/>
            <person name="Sheng Y."/>
            <person name="Liu T."/>
            <person name="Pan Y.S."/>
            <person name="Xia L.Y."/>
            <person name="Li J."/>
            <person name="Zhao F."/>
            <person name="Cao W.C."/>
        </authorList>
    </citation>
    <scope>NUCLEOTIDE SEQUENCE [LARGE SCALE GENOMIC DNA]</scope>
    <source>
        <strain evidence="1">HaeL-2018</strain>
    </source>
</reference>
<dbReference type="SUPFAM" id="SSF56219">
    <property type="entry name" value="DNase I-like"/>
    <property type="match status" value="1"/>
</dbReference>
<sequence length="79" mass="8724">MSQPQARIGSLPGLTVWLWNCHSYNKRAVLQQHITTVTKKPDIVLLQETVTATPTLQACRAHVSPAEGRGVCTFIRKGI</sequence>
<dbReference type="EMBL" id="JABSTR010000009">
    <property type="protein sequence ID" value="KAH9378796.1"/>
    <property type="molecule type" value="Genomic_DNA"/>
</dbReference>
<dbReference type="OrthoDB" id="6538096at2759"/>